<dbReference type="RefSeq" id="WP_046376190.1">
    <property type="nucleotide sequence ID" value="NZ_CP010429.1"/>
</dbReference>
<feature type="signal peptide" evidence="1">
    <location>
        <begin position="1"/>
        <end position="21"/>
    </location>
</feature>
<protein>
    <recommendedName>
        <fullName evidence="4">DUF4595 domain-containing protein</fullName>
    </recommendedName>
</protein>
<dbReference type="PROSITE" id="PS51257">
    <property type="entry name" value="PROKAR_LIPOPROTEIN"/>
    <property type="match status" value="1"/>
</dbReference>
<dbReference type="KEGG" id="srd:SD10_06385"/>
<evidence type="ECO:0008006" key="4">
    <source>
        <dbReference type="Google" id="ProtNLM"/>
    </source>
</evidence>
<evidence type="ECO:0000256" key="1">
    <source>
        <dbReference type="SAM" id="SignalP"/>
    </source>
</evidence>
<dbReference type="AlphaFoldDB" id="A0A0E3V6J4"/>
<feature type="chain" id="PRO_5002414014" description="DUF4595 domain-containing protein" evidence="1">
    <location>
        <begin position="22"/>
        <end position="281"/>
    </location>
</feature>
<dbReference type="HOGENOM" id="CLU_990113_0_0_10"/>
<sequence>MKHNFSFCLLLLSLLITVASCNDHRLPSPTGQQFRIIKSRTMGADSSTSIIAGFYTYDSNGRLVKYTEGNEKWPTNSAFPDSSRILISYDAQGRVQTTTREAWISVSSASLPPPLNRLWRPNLRANFTYDLAGYITEVKQYLILNDRAQTPSLFQDIKIEYDGTELPVKLTTINWDPVTSNAQPLSQLVEQYIYNEGNIIEVARSENGGPALTVRYQYDDKPNPFYGLVGLVITNGPLFNLVNRNNVITANKQYSYNSVGLMTKVVGGDPYSEQTYGFEAY</sequence>
<keyword evidence="3" id="KW-1185">Reference proteome</keyword>
<proteinExistence type="predicted"/>
<reference evidence="2 3" key="1">
    <citation type="journal article" date="2014" name="Curr. Microbiol.">
        <title>Spirosoma radiotolerans sp. nov., a gamma-radiation-resistant bacterium isolated from gamma ray-irradiated soil.</title>
        <authorList>
            <person name="Lee J.J."/>
            <person name="Srinivasan S."/>
            <person name="Lim S."/>
            <person name="Joe M."/>
            <person name="Im S."/>
            <person name="Bae S.I."/>
            <person name="Park K.R."/>
            <person name="Han J.H."/>
            <person name="Park S.H."/>
            <person name="Joo B.M."/>
            <person name="Park S.J."/>
            <person name="Kim M.K."/>
        </authorList>
    </citation>
    <scope>NUCLEOTIDE SEQUENCE [LARGE SCALE GENOMIC DNA]</scope>
    <source>
        <strain evidence="2 3">DG5A</strain>
    </source>
</reference>
<dbReference type="PATRIC" id="fig|1379870.5.peg.1389"/>
<accession>A0A0E3V6J4</accession>
<dbReference type="Gene3D" id="2.180.10.10">
    <property type="entry name" value="RHS repeat-associated core"/>
    <property type="match status" value="1"/>
</dbReference>
<dbReference type="EMBL" id="CP010429">
    <property type="protein sequence ID" value="AKD54591.1"/>
    <property type="molecule type" value="Genomic_DNA"/>
</dbReference>
<evidence type="ECO:0000313" key="3">
    <source>
        <dbReference type="Proteomes" id="UP000033054"/>
    </source>
</evidence>
<name>A0A0E3V6J4_9BACT</name>
<keyword evidence="1" id="KW-0732">Signal</keyword>
<gene>
    <name evidence="2" type="ORF">SD10_06385</name>
</gene>
<dbReference type="OrthoDB" id="964172at2"/>
<evidence type="ECO:0000313" key="2">
    <source>
        <dbReference type="EMBL" id="AKD54591.1"/>
    </source>
</evidence>
<dbReference type="Proteomes" id="UP000033054">
    <property type="component" value="Chromosome"/>
</dbReference>
<organism evidence="2 3">
    <name type="scientific">Spirosoma radiotolerans</name>
    <dbReference type="NCBI Taxonomy" id="1379870"/>
    <lineage>
        <taxon>Bacteria</taxon>
        <taxon>Pseudomonadati</taxon>
        <taxon>Bacteroidota</taxon>
        <taxon>Cytophagia</taxon>
        <taxon>Cytophagales</taxon>
        <taxon>Cytophagaceae</taxon>
        <taxon>Spirosoma</taxon>
    </lineage>
</organism>